<evidence type="ECO:0000259" key="2">
    <source>
        <dbReference type="Pfam" id="PF01575"/>
    </source>
</evidence>
<dbReference type="PANTHER" id="PTHR43437:SF3">
    <property type="entry name" value="HYDROXYACYL-THIOESTER DEHYDRATASE TYPE 2, MITOCHONDRIAL"/>
    <property type="match status" value="1"/>
</dbReference>
<dbReference type="PANTHER" id="PTHR43437">
    <property type="entry name" value="HYDROXYACYL-THIOESTER DEHYDRATASE TYPE 2, MITOCHONDRIAL-RELATED"/>
    <property type="match status" value="1"/>
</dbReference>
<dbReference type="FunFam" id="3.10.129.10:FF:000042">
    <property type="entry name" value="MaoC domain protein dehydratase"/>
    <property type="match status" value="1"/>
</dbReference>
<evidence type="ECO:0000256" key="1">
    <source>
        <dbReference type="ARBA" id="ARBA00023239"/>
    </source>
</evidence>
<dbReference type="InterPro" id="IPR050965">
    <property type="entry name" value="UPF0336/Enoyl-CoA_hydratase"/>
</dbReference>
<dbReference type="SUPFAM" id="SSF54637">
    <property type="entry name" value="Thioesterase/thiol ester dehydrase-isomerase"/>
    <property type="match status" value="1"/>
</dbReference>
<accession>A0A5J5H5B2</accession>
<comment type="caution">
    <text evidence="3">The sequence shown here is derived from an EMBL/GenBank/DDBJ whole genome shotgun (WGS) entry which is preliminary data.</text>
</comment>
<reference evidence="3 4" key="1">
    <citation type="submission" date="2019-09" db="EMBL/GenBank/DDBJ databases">
        <title>Whole genome sequences of isolates from the Mars Exploration Rovers.</title>
        <authorList>
            <person name="Seuylemezian A."/>
            <person name="Vaishampayan P."/>
        </authorList>
    </citation>
    <scope>NUCLEOTIDE SEQUENCE [LARGE SCALE GENOMIC DNA]</scope>
    <source>
        <strain evidence="3 4">MER_TA_151</strain>
    </source>
</reference>
<dbReference type="InterPro" id="IPR002539">
    <property type="entry name" value="MaoC-like_dom"/>
</dbReference>
<dbReference type="Gene3D" id="3.10.129.10">
    <property type="entry name" value="Hotdog Thioesterase"/>
    <property type="match status" value="1"/>
</dbReference>
<evidence type="ECO:0000313" key="4">
    <source>
        <dbReference type="Proteomes" id="UP000326671"/>
    </source>
</evidence>
<organism evidence="3 4">
    <name type="scientific">Niallia endozanthoxylica</name>
    <dbReference type="NCBI Taxonomy" id="2036016"/>
    <lineage>
        <taxon>Bacteria</taxon>
        <taxon>Bacillati</taxon>
        <taxon>Bacillota</taxon>
        <taxon>Bacilli</taxon>
        <taxon>Bacillales</taxon>
        <taxon>Bacillaceae</taxon>
        <taxon>Niallia</taxon>
    </lineage>
</organism>
<dbReference type="Pfam" id="PF01575">
    <property type="entry name" value="MaoC_dehydratas"/>
    <property type="match status" value="1"/>
</dbReference>
<dbReference type="GO" id="GO:0006633">
    <property type="term" value="P:fatty acid biosynthetic process"/>
    <property type="evidence" value="ECO:0007669"/>
    <property type="project" value="TreeGrafter"/>
</dbReference>
<dbReference type="EMBL" id="VYKL01000040">
    <property type="protein sequence ID" value="KAA9015731.1"/>
    <property type="molecule type" value="Genomic_DNA"/>
</dbReference>
<proteinExistence type="predicted"/>
<keyword evidence="1" id="KW-0456">Lyase</keyword>
<protein>
    <submittedName>
        <fullName evidence="3">MaoC family dehydratase</fullName>
    </submittedName>
</protein>
<keyword evidence="4" id="KW-1185">Reference proteome</keyword>
<dbReference type="GO" id="GO:0019171">
    <property type="term" value="F:(3R)-hydroxyacyl-[acyl-carrier-protein] dehydratase activity"/>
    <property type="evidence" value="ECO:0007669"/>
    <property type="project" value="TreeGrafter"/>
</dbReference>
<name>A0A5J5H5B2_9BACI</name>
<sequence>MQKELTYEDIQIGDRAVFSKTISEFDIYQFAGITGDFNPMHIDEEFADKTIFQDRIAHGLLTGSFISTVLGMKLPGPNSIYLSQSFRFTAPVKIGDTIKAEVEVIEKQDDRKYIKLKTRVWNQRREMVVDGEAMVMKKQLDRQKGPIDGETSAVDKH</sequence>
<evidence type="ECO:0000313" key="3">
    <source>
        <dbReference type="EMBL" id="KAA9015731.1"/>
    </source>
</evidence>
<feature type="domain" description="MaoC-like" evidence="2">
    <location>
        <begin position="19"/>
        <end position="119"/>
    </location>
</feature>
<gene>
    <name evidence="3" type="ORF">F4V44_22625</name>
</gene>
<dbReference type="OrthoDB" id="9801625at2"/>
<dbReference type="AlphaFoldDB" id="A0A5J5H5B2"/>
<dbReference type="Proteomes" id="UP000326671">
    <property type="component" value="Unassembled WGS sequence"/>
</dbReference>
<dbReference type="InterPro" id="IPR029069">
    <property type="entry name" value="HotDog_dom_sf"/>
</dbReference>
<dbReference type="RefSeq" id="WP_150442284.1">
    <property type="nucleotide sequence ID" value="NZ_VYKL01000040.1"/>
</dbReference>
<dbReference type="CDD" id="cd03449">
    <property type="entry name" value="R_hydratase"/>
    <property type="match status" value="1"/>
</dbReference>